<dbReference type="GO" id="GO:0016788">
    <property type="term" value="F:hydrolase activity, acting on ester bonds"/>
    <property type="evidence" value="ECO:0007669"/>
    <property type="project" value="TreeGrafter"/>
</dbReference>
<comment type="caution">
    <text evidence="2">The sequence shown here is derived from an EMBL/GenBank/DDBJ whole genome shotgun (WGS) entry which is preliminary data.</text>
</comment>
<dbReference type="PANTHER" id="PTHR32440:SF0">
    <property type="entry name" value="PHOSPHATASE DCR2-RELATED"/>
    <property type="match status" value="1"/>
</dbReference>
<evidence type="ECO:0000313" key="2">
    <source>
        <dbReference type="EMBL" id="CAL0322549.1"/>
    </source>
</evidence>
<evidence type="ECO:0000256" key="1">
    <source>
        <dbReference type="SAM" id="MobiDB-lite"/>
    </source>
</evidence>
<dbReference type="EMBL" id="CAXHTB010000016">
    <property type="protein sequence ID" value="CAL0322549.1"/>
    <property type="molecule type" value="Genomic_DNA"/>
</dbReference>
<evidence type="ECO:0000313" key="3">
    <source>
        <dbReference type="Proteomes" id="UP001497480"/>
    </source>
</evidence>
<feature type="compositionally biased region" description="Polar residues" evidence="1">
    <location>
        <begin position="1"/>
        <end position="21"/>
    </location>
</feature>
<dbReference type="GO" id="GO:0005737">
    <property type="term" value="C:cytoplasm"/>
    <property type="evidence" value="ECO:0007669"/>
    <property type="project" value="TreeGrafter"/>
</dbReference>
<gene>
    <name evidence="2" type="ORF">LLUT_LOCUS23609</name>
</gene>
<protein>
    <submittedName>
        <fullName evidence="2">Uncharacterized protein</fullName>
    </submittedName>
</protein>
<reference evidence="2 3" key="1">
    <citation type="submission" date="2024-03" db="EMBL/GenBank/DDBJ databases">
        <authorList>
            <person name="Martinez-Hernandez J."/>
        </authorList>
    </citation>
    <scope>NUCLEOTIDE SEQUENCE [LARGE SCALE GENOMIC DNA]</scope>
</reference>
<dbReference type="AlphaFoldDB" id="A0AAV1XLM2"/>
<name>A0AAV1XLM2_LUPLU</name>
<dbReference type="Proteomes" id="UP001497480">
    <property type="component" value="Unassembled WGS sequence"/>
</dbReference>
<proteinExistence type="predicted"/>
<organism evidence="2 3">
    <name type="scientific">Lupinus luteus</name>
    <name type="common">European yellow lupine</name>
    <dbReference type="NCBI Taxonomy" id="3873"/>
    <lineage>
        <taxon>Eukaryota</taxon>
        <taxon>Viridiplantae</taxon>
        <taxon>Streptophyta</taxon>
        <taxon>Embryophyta</taxon>
        <taxon>Tracheophyta</taxon>
        <taxon>Spermatophyta</taxon>
        <taxon>Magnoliopsida</taxon>
        <taxon>eudicotyledons</taxon>
        <taxon>Gunneridae</taxon>
        <taxon>Pentapetalae</taxon>
        <taxon>rosids</taxon>
        <taxon>fabids</taxon>
        <taxon>Fabales</taxon>
        <taxon>Fabaceae</taxon>
        <taxon>Papilionoideae</taxon>
        <taxon>50 kb inversion clade</taxon>
        <taxon>genistoids sensu lato</taxon>
        <taxon>core genistoids</taxon>
        <taxon>Genisteae</taxon>
        <taxon>Lupinus</taxon>
    </lineage>
</organism>
<keyword evidence="3" id="KW-1185">Reference proteome</keyword>
<accession>A0AAV1XLM2</accession>
<feature type="region of interest" description="Disordered" evidence="1">
    <location>
        <begin position="1"/>
        <end position="31"/>
    </location>
</feature>
<sequence>MIGSSHPGNFGSNEHQQSFSIQKKGPVPQKEPAPALAYFHIPLPEYASLDSSNFTGVKLEGNGSAGISFAPVNSGFFTTLVGVGDVKAVFTCQDHINDFCGKLTGINLCHAGGFGYHAYGKARWSRRARMVVASLEITEKGKVKAVDC</sequence>
<dbReference type="PANTHER" id="PTHR32440">
    <property type="entry name" value="PHOSPHATASE DCR2-RELATED-RELATED"/>
    <property type="match status" value="1"/>
</dbReference>